<dbReference type="Proteomes" id="UP001652623">
    <property type="component" value="Chromosome 11"/>
</dbReference>
<dbReference type="GeneID" id="107432725"/>
<keyword evidence="2" id="KW-1185">Reference proteome</keyword>
<accession>A0A6P6FJH7</accession>
<reference evidence="3" key="1">
    <citation type="submission" date="2025-08" db="UniProtKB">
        <authorList>
            <consortium name="RefSeq"/>
        </authorList>
    </citation>
    <scope>IDENTIFICATION</scope>
    <source>
        <tissue evidence="3">Seedling</tissue>
    </source>
</reference>
<gene>
    <name evidence="3" type="primary">LOC107432725</name>
</gene>
<keyword evidence="1" id="KW-0812">Transmembrane</keyword>
<protein>
    <submittedName>
        <fullName evidence="3">Uncharacterized protein LOC107432725</fullName>
    </submittedName>
</protein>
<keyword evidence="1" id="KW-0472">Membrane</keyword>
<dbReference type="AlphaFoldDB" id="A0A6P6FJH7"/>
<organism evidence="2 3">
    <name type="scientific">Ziziphus jujuba</name>
    <name type="common">Chinese jujube</name>
    <name type="synonym">Ziziphus sativa</name>
    <dbReference type="NCBI Taxonomy" id="326968"/>
    <lineage>
        <taxon>Eukaryota</taxon>
        <taxon>Viridiplantae</taxon>
        <taxon>Streptophyta</taxon>
        <taxon>Embryophyta</taxon>
        <taxon>Tracheophyta</taxon>
        <taxon>Spermatophyta</taxon>
        <taxon>Magnoliopsida</taxon>
        <taxon>eudicotyledons</taxon>
        <taxon>Gunneridae</taxon>
        <taxon>Pentapetalae</taxon>
        <taxon>rosids</taxon>
        <taxon>fabids</taxon>
        <taxon>Rosales</taxon>
        <taxon>Rhamnaceae</taxon>
        <taxon>Paliureae</taxon>
        <taxon>Ziziphus</taxon>
    </lineage>
</organism>
<proteinExistence type="predicted"/>
<evidence type="ECO:0000256" key="1">
    <source>
        <dbReference type="SAM" id="Phobius"/>
    </source>
</evidence>
<name>A0A6P6FJH7_ZIZJJ</name>
<dbReference type="KEGG" id="zju:107432725"/>
<dbReference type="RefSeq" id="XP_024922289.3">
    <property type="nucleotide sequence ID" value="XM_025066521.3"/>
</dbReference>
<feature type="transmembrane region" description="Helical" evidence="1">
    <location>
        <begin position="6"/>
        <end position="26"/>
    </location>
</feature>
<sequence length="117" mass="10429">MVPPSNIVVIALGSGVVAVIILCAICQSGSNNQKHQTTLPVAMPTVRTRAQSISTTRSKGGGMVILGGAALATTAVLAGAGGCGGDGDGGGGGGYGGDGGGGGGGGCGGGGCGGGGG</sequence>
<evidence type="ECO:0000313" key="2">
    <source>
        <dbReference type="Proteomes" id="UP001652623"/>
    </source>
</evidence>
<evidence type="ECO:0000313" key="3">
    <source>
        <dbReference type="RefSeq" id="XP_024922289.3"/>
    </source>
</evidence>
<keyword evidence="1" id="KW-1133">Transmembrane helix</keyword>
<dbReference type="InParanoid" id="A0A6P6FJH7"/>